<keyword evidence="3" id="KW-1185">Reference proteome</keyword>
<sequence>MAELLVSLFILVGAFFGLTGSMGLARLPDFYTRLHGPTKATTLGVGGVLIASILHFSLMGPALSLRELLIALFLFLTAPVSAHVLAKAGVRRGIASRAPLPDELKKKSAEG</sequence>
<dbReference type="NCBIfam" id="NF009316">
    <property type="entry name" value="PRK12674.1-5"/>
    <property type="match status" value="1"/>
</dbReference>
<organism evidence="2 3">
    <name type="scientific">Pelomicrobium methylotrophicum</name>
    <dbReference type="NCBI Taxonomy" id="2602750"/>
    <lineage>
        <taxon>Bacteria</taxon>
        <taxon>Pseudomonadati</taxon>
        <taxon>Pseudomonadota</taxon>
        <taxon>Hydrogenophilia</taxon>
        <taxon>Hydrogenophilia incertae sedis</taxon>
        <taxon>Pelomicrobium</taxon>
    </lineage>
</organism>
<dbReference type="InParanoid" id="A0A5C7ENE4"/>
<dbReference type="EMBL" id="VPFL01000003">
    <property type="protein sequence ID" value="TXF13202.1"/>
    <property type="molecule type" value="Genomic_DNA"/>
</dbReference>
<dbReference type="NCBIfam" id="TIGR01300">
    <property type="entry name" value="CPA3_mnhG_phaG"/>
    <property type="match status" value="1"/>
</dbReference>
<proteinExistence type="predicted"/>
<keyword evidence="1" id="KW-0812">Transmembrane</keyword>
<dbReference type="GO" id="GO:0015385">
    <property type="term" value="F:sodium:proton antiporter activity"/>
    <property type="evidence" value="ECO:0007669"/>
    <property type="project" value="TreeGrafter"/>
</dbReference>
<keyword evidence="1" id="KW-0472">Membrane</keyword>
<reference evidence="2 3" key="1">
    <citation type="submission" date="2019-08" db="EMBL/GenBank/DDBJ databases">
        <title>Pelomicrobium methylotrophicum gen. nov., sp. nov. a moderately thermophilic, facultatively anaerobic, lithoautotrophic and methylotrophic bacterium isolated from a terrestrial mud volcano.</title>
        <authorList>
            <person name="Slobodkina G.B."/>
            <person name="Merkel A.Y."/>
            <person name="Slobodkin A.I."/>
        </authorList>
    </citation>
    <scope>NUCLEOTIDE SEQUENCE [LARGE SCALE GENOMIC DNA]</scope>
    <source>
        <strain evidence="2 3">SM250</strain>
    </source>
</reference>
<accession>A0A5C7ENE4</accession>
<evidence type="ECO:0000256" key="1">
    <source>
        <dbReference type="SAM" id="Phobius"/>
    </source>
</evidence>
<feature type="transmembrane region" description="Helical" evidence="1">
    <location>
        <begin position="6"/>
        <end position="28"/>
    </location>
</feature>
<feature type="transmembrane region" description="Helical" evidence="1">
    <location>
        <begin position="68"/>
        <end position="86"/>
    </location>
</feature>
<dbReference type="InterPro" id="IPR005133">
    <property type="entry name" value="PhaG_MnhG_YufB"/>
</dbReference>
<evidence type="ECO:0000313" key="3">
    <source>
        <dbReference type="Proteomes" id="UP000321201"/>
    </source>
</evidence>
<keyword evidence="1" id="KW-1133">Transmembrane helix</keyword>
<dbReference type="Pfam" id="PF03334">
    <property type="entry name" value="PhaG_MnhG_YufB"/>
    <property type="match status" value="1"/>
</dbReference>
<dbReference type="Proteomes" id="UP000321201">
    <property type="component" value="Unassembled WGS sequence"/>
</dbReference>
<dbReference type="PANTHER" id="PTHR34703:SF1">
    <property type="entry name" value="ANTIPORTER SUBUNIT MNHG2-RELATED"/>
    <property type="match status" value="1"/>
</dbReference>
<gene>
    <name evidence="2" type="ORF">FR698_03050</name>
</gene>
<evidence type="ECO:0000313" key="2">
    <source>
        <dbReference type="EMBL" id="TXF13202.1"/>
    </source>
</evidence>
<name>A0A5C7ENE4_9PROT</name>
<dbReference type="PANTHER" id="PTHR34703">
    <property type="entry name" value="ANTIPORTER SUBUNIT MNHG2-RELATED"/>
    <property type="match status" value="1"/>
</dbReference>
<comment type="caution">
    <text evidence="2">The sequence shown here is derived from an EMBL/GenBank/DDBJ whole genome shotgun (WGS) entry which is preliminary data.</text>
</comment>
<dbReference type="OrthoDB" id="4427992at2"/>
<feature type="transmembrane region" description="Helical" evidence="1">
    <location>
        <begin position="40"/>
        <end position="62"/>
    </location>
</feature>
<dbReference type="AlphaFoldDB" id="A0A5C7ENE4"/>
<protein>
    <submittedName>
        <fullName evidence="2">Na+/H+ antiporter subunit G</fullName>
    </submittedName>
</protein>